<dbReference type="EMBL" id="BANT01000068">
    <property type="protein sequence ID" value="GAC59021.1"/>
    <property type="molecule type" value="Genomic_DNA"/>
</dbReference>
<evidence type="ECO:0000313" key="1">
    <source>
        <dbReference type="EMBL" id="GAC59021.1"/>
    </source>
</evidence>
<reference evidence="1 2" key="1">
    <citation type="submission" date="2012-12" db="EMBL/GenBank/DDBJ databases">
        <title>Whole genome shotgun sequence of Gordonia hirsuta NBRC 16056.</title>
        <authorList>
            <person name="Isaki-Nakamura S."/>
            <person name="Hosoyama A."/>
            <person name="Tsuchikane K."/>
            <person name="Katsumata H."/>
            <person name="Baba S."/>
            <person name="Yamazaki S."/>
            <person name="Fujita N."/>
        </authorList>
    </citation>
    <scope>NUCLEOTIDE SEQUENCE [LARGE SCALE GENOMIC DNA]</scope>
    <source>
        <strain evidence="1 2">NBRC 16056</strain>
    </source>
</reference>
<accession>L7LE69</accession>
<dbReference type="STRING" id="1121927.GOHSU_68_00130"/>
<dbReference type="OrthoDB" id="4413834at2"/>
<sequence>MPEAIGPGVWLSVADARLVVSSFATLRRHLGVTGGRVALPVEDLHRRILAAAQAASGAGASGFDRLLDPADADSYEDQIGTATAAALLGCTPANVRDLAGRGTLPGRRISGRWVFDRTTVQLEAARRRRC</sequence>
<dbReference type="Proteomes" id="UP000053405">
    <property type="component" value="Unassembled WGS sequence"/>
</dbReference>
<name>L7LE69_9ACTN</name>
<organism evidence="1 2">
    <name type="scientific">Gordonia hirsuta DSM 44140 = NBRC 16056</name>
    <dbReference type="NCBI Taxonomy" id="1121927"/>
    <lineage>
        <taxon>Bacteria</taxon>
        <taxon>Bacillati</taxon>
        <taxon>Actinomycetota</taxon>
        <taxon>Actinomycetes</taxon>
        <taxon>Mycobacteriales</taxon>
        <taxon>Gordoniaceae</taxon>
        <taxon>Gordonia</taxon>
    </lineage>
</organism>
<evidence type="ECO:0000313" key="2">
    <source>
        <dbReference type="Proteomes" id="UP000053405"/>
    </source>
</evidence>
<dbReference type="RefSeq" id="WP_005944367.1">
    <property type="nucleotide sequence ID" value="NZ_ATVK01000073.1"/>
</dbReference>
<dbReference type="AlphaFoldDB" id="L7LE69"/>
<comment type="caution">
    <text evidence="1">The sequence shown here is derived from an EMBL/GenBank/DDBJ whole genome shotgun (WGS) entry which is preliminary data.</text>
</comment>
<evidence type="ECO:0008006" key="3">
    <source>
        <dbReference type="Google" id="ProtNLM"/>
    </source>
</evidence>
<keyword evidence="2" id="KW-1185">Reference proteome</keyword>
<protein>
    <recommendedName>
        <fullName evidence="3">Helix-turn-helix domain-containing protein</fullName>
    </recommendedName>
</protein>
<dbReference type="eggNOG" id="ENOG5032EHG">
    <property type="taxonomic scope" value="Bacteria"/>
</dbReference>
<proteinExistence type="predicted"/>
<gene>
    <name evidence="1" type="ORF">GOHSU_68_00130</name>
</gene>